<evidence type="ECO:0000313" key="9">
    <source>
        <dbReference type="EMBL" id="KGC14443.1"/>
    </source>
</evidence>
<accession>A0A095WDH0</accession>
<comment type="subcellular location">
    <subcellularLocation>
        <location evidence="1">Cell membrane</location>
        <topology evidence="1">Multi-pass membrane protein</topology>
    </subcellularLocation>
</comment>
<dbReference type="RefSeq" id="WP_013689080.1">
    <property type="nucleotide sequence ID" value="NZ_CADEPO010000029.1"/>
</dbReference>
<evidence type="ECO:0000313" key="13">
    <source>
        <dbReference type="Proteomes" id="UP000220629"/>
    </source>
</evidence>
<sequence>MDVDSLIRFTTQGMLLCLTVSLPPVIVAAVVGLGVSFVQAITSLQDQTLPQVIKLIAVTITIIVAAPVCCAAVLHFANQMMRTAVPL</sequence>
<accession>A0A095FAL0</accession>
<dbReference type="KEGG" id="bgo:BM43_7027"/>
<evidence type="ECO:0000256" key="3">
    <source>
        <dbReference type="ARBA" id="ARBA00022475"/>
    </source>
</evidence>
<reference evidence="9 12" key="1">
    <citation type="submission" date="2014-04" db="EMBL/GenBank/DDBJ databases">
        <authorList>
            <person name="Bishop-Lilly K.A."/>
            <person name="Broomall S.M."/>
            <person name="Chain P.S."/>
            <person name="Chertkov O."/>
            <person name="Coyne S.R."/>
            <person name="Daligault H.E."/>
            <person name="Davenport K.W."/>
            <person name="Erkkila T."/>
            <person name="Frey K.G."/>
            <person name="Gibbons H.S."/>
            <person name="Gu W."/>
            <person name="Jaissle J."/>
            <person name="Johnson S.L."/>
            <person name="Koroleva G.I."/>
            <person name="Ladner J.T."/>
            <person name="Lo C.-C."/>
            <person name="Minogue T.D."/>
            <person name="Munk C."/>
            <person name="Palacios G.F."/>
            <person name="Redden C.L."/>
            <person name="Rosenzweig C.N."/>
            <person name="Scholz M.B."/>
            <person name="Teshima H."/>
            <person name="Xu Y."/>
        </authorList>
    </citation>
    <scope>NUCLEOTIDE SEQUENCE [LARGE SCALE GENOMIC DNA]</scope>
    <source>
        <strain evidence="9">Gladioli</strain>
        <strain evidence="12">gladioli</strain>
    </source>
</reference>
<dbReference type="GO" id="GO:0005886">
    <property type="term" value="C:plasma membrane"/>
    <property type="evidence" value="ECO:0007669"/>
    <property type="project" value="UniProtKB-SubCell"/>
</dbReference>
<keyword evidence="5 8" id="KW-1133">Transmembrane helix</keyword>
<dbReference type="NCBIfam" id="TIGR01403">
    <property type="entry name" value="fliQ_rel_III"/>
    <property type="match status" value="1"/>
</dbReference>
<keyword evidence="4 8" id="KW-0812">Transmembrane</keyword>
<dbReference type="InterPro" id="IPR006306">
    <property type="entry name" value="T3SS_HrpO"/>
</dbReference>
<evidence type="ECO:0000313" key="10">
    <source>
        <dbReference type="EMBL" id="PEH41386.1"/>
    </source>
</evidence>
<dbReference type="EMBL" id="PDDY01000001">
    <property type="protein sequence ID" value="PEH41386.1"/>
    <property type="molecule type" value="Genomic_DNA"/>
</dbReference>
<keyword evidence="6" id="KW-0843">Virulence</keyword>
<evidence type="ECO:0000256" key="5">
    <source>
        <dbReference type="ARBA" id="ARBA00022989"/>
    </source>
</evidence>
<dbReference type="Proteomes" id="UP000220629">
    <property type="component" value="Unassembled WGS sequence"/>
</dbReference>
<evidence type="ECO:0000313" key="12">
    <source>
        <dbReference type="Proteomes" id="UP000029590"/>
    </source>
</evidence>
<dbReference type="EMBL" id="CP104215">
    <property type="protein sequence ID" value="UWX74997.1"/>
    <property type="molecule type" value="Genomic_DNA"/>
</dbReference>
<dbReference type="GO" id="GO:0009306">
    <property type="term" value="P:protein secretion"/>
    <property type="evidence" value="ECO:0007669"/>
    <property type="project" value="InterPro"/>
</dbReference>
<reference evidence="10" key="2">
    <citation type="submission" date="2017-09" db="EMBL/GenBank/DDBJ databases">
        <title>FDA dAtabase for Regulatory Grade micrObial Sequences (FDA-ARGOS): Supporting development and validation of Infectious Disease Dx tests.</title>
        <authorList>
            <person name="Minogue T."/>
            <person name="Wolcott M."/>
            <person name="Wasieloski L."/>
            <person name="Aguilar W."/>
            <person name="Moore D."/>
            <person name="Tallon L.J."/>
            <person name="Sadzewicz L."/>
            <person name="Ott S."/>
            <person name="Zhao X."/>
            <person name="Nagaraj S."/>
            <person name="Vavikolanu K."/>
            <person name="Aluvathingal J."/>
            <person name="Nadendla S."/>
            <person name="Sichtig H."/>
        </authorList>
    </citation>
    <scope>NUCLEOTIDE SEQUENCE</scope>
    <source>
        <strain evidence="10">FDAARGOS_390</strain>
    </source>
</reference>
<proteinExistence type="inferred from homology"/>
<dbReference type="Pfam" id="PF01313">
    <property type="entry name" value="Bac_export_3"/>
    <property type="match status" value="1"/>
</dbReference>
<evidence type="ECO:0000256" key="6">
    <source>
        <dbReference type="ARBA" id="ARBA00023026"/>
    </source>
</evidence>
<feature type="transmembrane region" description="Helical" evidence="8">
    <location>
        <begin position="53"/>
        <end position="77"/>
    </location>
</feature>
<evidence type="ECO:0000256" key="8">
    <source>
        <dbReference type="SAM" id="Phobius"/>
    </source>
</evidence>
<gene>
    <name evidence="11" type="primary">sctS</name>
    <name evidence="10" type="ORF">CRM94_03975</name>
    <name evidence="9" type="ORF">DM48_740</name>
    <name evidence="11" type="ORF">NYZ96_26180</name>
</gene>
<dbReference type="OMA" id="MIWILPP"/>
<evidence type="ECO:0000256" key="7">
    <source>
        <dbReference type="ARBA" id="ARBA00023136"/>
    </source>
</evidence>
<dbReference type="AlphaFoldDB" id="A0A095WDH0"/>
<dbReference type="PRINTS" id="PR00952">
    <property type="entry name" value="TYPE3IMQPROT"/>
</dbReference>
<evidence type="ECO:0000313" key="11">
    <source>
        <dbReference type="EMBL" id="UWX74997.1"/>
    </source>
</evidence>
<protein>
    <submittedName>
        <fullName evidence="10">EscS/YscS/HrcS family type III secretion system export apparatus protein</fullName>
    </submittedName>
    <submittedName>
        <fullName evidence="11">Type III secretion system export apparatus subunit SctS</fullName>
    </submittedName>
    <submittedName>
        <fullName evidence="9">Type III secretion, HrpO family protein</fullName>
    </submittedName>
</protein>
<reference evidence="11" key="4">
    <citation type="submission" date="2022-09" db="EMBL/GenBank/DDBJ databases">
        <title>Genomic of Burkholderia gladioli.</title>
        <authorList>
            <person name="Wu H."/>
        </authorList>
    </citation>
    <scope>NUCLEOTIDE SEQUENCE</scope>
    <source>
        <strain evidence="11">ZN-S4</strain>
    </source>
</reference>
<keyword evidence="7 8" id="KW-0472">Membrane</keyword>
<name>A0A095WDH0_BURGA</name>
<keyword evidence="3" id="KW-1003">Cell membrane</keyword>
<dbReference type="OrthoDB" id="8780569at2"/>
<dbReference type="PANTHER" id="PTHR34040">
    <property type="entry name" value="FLAGELLAR BIOSYNTHETIC PROTEIN FLIQ"/>
    <property type="match status" value="1"/>
</dbReference>
<evidence type="ECO:0000256" key="1">
    <source>
        <dbReference type="ARBA" id="ARBA00004651"/>
    </source>
</evidence>
<dbReference type="GeneID" id="66462077"/>
<dbReference type="InterPro" id="IPR002191">
    <property type="entry name" value="Bac_export_3"/>
</dbReference>
<evidence type="ECO:0000256" key="2">
    <source>
        <dbReference type="ARBA" id="ARBA00006156"/>
    </source>
</evidence>
<dbReference type="Proteomes" id="UP001059745">
    <property type="component" value="Chromosome 2"/>
</dbReference>
<dbReference type="PANTHER" id="PTHR34040:SF7">
    <property type="entry name" value="SURFACE PRESENTATION OF ANTIGENS PROTEIN SPAQ"/>
    <property type="match status" value="1"/>
</dbReference>
<evidence type="ECO:0000256" key="4">
    <source>
        <dbReference type="ARBA" id="ARBA00022692"/>
    </source>
</evidence>
<organism evidence="10 13">
    <name type="scientific">Burkholderia gladioli</name>
    <name type="common">Pseudomonas marginata</name>
    <name type="synonym">Phytomonas marginata</name>
    <dbReference type="NCBI Taxonomy" id="28095"/>
    <lineage>
        <taxon>Bacteria</taxon>
        <taxon>Pseudomonadati</taxon>
        <taxon>Pseudomonadota</taxon>
        <taxon>Betaproteobacteria</taxon>
        <taxon>Burkholderiales</taxon>
        <taxon>Burkholderiaceae</taxon>
        <taxon>Burkholderia</taxon>
    </lineage>
</organism>
<reference evidence="13" key="3">
    <citation type="submission" date="2017-09" db="EMBL/GenBank/DDBJ databases">
        <title>FDA dAtabase for Regulatory Grade micrObial Sequences (FDA-ARGOS): Supporting development and validation of Infectious Disease Dx tests.</title>
        <authorList>
            <person name="Minogue T."/>
            <person name="Wolcott M."/>
            <person name="Wasieloski L."/>
            <person name="Aguilar W."/>
            <person name="Moore D."/>
            <person name="Tallon L."/>
            <person name="Sadzewicz L."/>
            <person name="Ott S."/>
            <person name="Zhao X."/>
            <person name="Nagaraj S."/>
            <person name="Vavikolanu K."/>
            <person name="Aluvathingal J."/>
            <person name="Nadendla S."/>
            <person name="Sichtig H."/>
        </authorList>
    </citation>
    <scope>NUCLEOTIDE SEQUENCE [LARGE SCALE GENOMIC DNA]</scope>
    <source>
        <strain evidence="13">FDAARGOS_390</strain>
    </source>
</reference>
<comment type="similarity">
    <text evidence="2">Belongs to the FliQ/MopD/SpaQ family.</text>
</comment>
<dbReference type="Proteomes" id="UP000029590">
    <property type="component" value="Unassembled WGS sequence"/>
</dbReference>
<feature type="transmembrane region" description="Helical" evidence="8">
    <location>
        <begin position="15"/>
        <end position="41"/>
    </location>
</feature>
<dbReference type="EMBL" id="JPGG01000016">
    <property type="protein sequence ID" value="KGC14443.1"/>
    <property type="molecule type" value="Genomic_DNA"/>
</dbReference>